<evidence type="ECO:0000259" key="2">
    <source>
        <dbReference type="Pfam" id="PF13439"/>
    </source>
</evidence>
<feature type="domain" description="Glycosyl transferase family 1" evidence="1">
    <location>
        <begin position="184"/>
        <end position="322"/>
    </location>
</feature>
<dbReference type="PANTHER" id="PTHR45947">
    <property type="entry name" value="SULFOQUINOVOSYL TRANSFERASE SQD2"/>
    <property type="match status" value="1"/>
</dbReference>
<dbReference type="SUPFAM" id="SSF53756">
    <property type="entry name" value="UDP-Glycosyltransferase/glycogen phosphorylase"/>
    <property type="match status" value="1"/>
</dbReference>
<accession>A0A2J0Q7A9</accession>
<dbReference type="Proteomes" id="UP000228496">
    <property type="component" value="Unassembled WGS sequence"/>
</dbReference>
<feature type="domain" description="Glycosyltransferase subfamily 4-like N-terminal" evidence="2">
    <location>
        <begin position="50"/>
        <end position="176"/>
    </location>
</feature>
<sequence>MGVGGAENVAKEFHKIFPSSPIYTFFHDENFTSKFIPGADIRPSFLQKYYKRLGSHKLLLPLMPSAAESFDLSEFDLVISSSAYFCKGLILRPHTTHICYCHSPTRQWWDWQSEYRKEVKITPKWAASLLQHFMRIWDRHASLRVDHFIANSENVRKRIKKYYQQDSSVIYPPIKTYTNGTTKANHKTSVSEKYFLIVSRLYKHKNVDIAVKAFSKLGWPLVVIGNGPEKKRLEKIAEKNVTILGFVPDDELSQYYENCLAFVMPQEEDFGITPIEAMSYGKPVLALRRGGALEYIKEGINGEFFDDSHPDVLAYHAMLMKKNIENYNSDEIKNSTSIFTQEIFKNHILNIIKQTVQT</sequence>
<protein>
    <submittedName>
        <fullName evidence="3">Glycosyl transferase</fullName>
    </submittedName>
</protein>
<dbReference type="InterPro" id="IPR001296">
    <property type="entry name" value="Glyco_trans_1"/>
</dbReference>
<dbReference type="InterPro" id="IPR028098">
    <property type="entry name" value="Glyco_trans_4-like_N"/>
</dbReference>
<proteinExistence type="predicted"/>
<dbReference type="Pfam" id="PF13439">
    <property type="entry name" value="Glyco_transf_4"/>
    <property type="match status" value="1"/>
</dbReference>
<comment type="caution">
    <text evidence="3">The sequence shown here is derived from an EMBL/GenBank/DDBJ whole genome shotgun (WGS) entry which is preliminary data.</text>
</comment>
<dbReference type="Gene3D" id="3.40.50.2000">
    <property type="entry name" value="Glycogen Phosphorylase B"/>
    <property type="match status" value="1"/>
</dbReference>
<dbReference type="EMBL" id="PCXQ01000004">
    <property type="protein sequence ID" value="PJE50956.1"/>
    <property type="molecule type" value="Genomic_DNA"/>
</dbReference>
<keyword evidence="3" id="KW-0808">Transferase</keyword>
<dbReference type="InterPro" id="IPR050194">
    <property type="entry name" value="Glycosyltransferase_grp1"/>
</dbReference>
<evidence type="ECO:0000259" key="1">
    <source>
        <dbReference type="Pfam" id="PF00534"/>
    </source>
</evidence>
<dbReference type="Pfam" id="PF00534">
    <property type="entry name" value="Glycos_transf_1"/>
    <property type="match status" value="1"/>
</dbReference>
<dbReference type="AlphaFoldDB" id="A0A2J0Q7A9"/>
<dbReference type="PANTHER" id="PTHR45947:SF3">
    <property type="entry name" value="SULFOQUINOVOSYL TRANSFERASE SQD2"/>
    <property type="match status" value="1"/>
</dbReference>
<name>A0A2J0Q7A9_9BACT</name>
<evidence type="ECO:0000313" key="4">
    <source>
        <dbReference type="Proteomes" id="UP000228496"/>
    </source>
</evidence>
<gene>
    <name evidence="3" type="ORF">COV29_01610</name>
</gene>
<evidence type="ECO:0000313" key="3">
    <source>
        <dbReference type="EMBL" id="PJE50956.1"/>
    </source>
</evidence>
<reference evidence="3 4" key="1">
    <citation type="submission" date="2017-09" db="EMBL/GenBank/DDBJ databases">
        <title>Depth-based differentiation of microbial function through sediment-hosted aquifers and enrichment of novel symbionts in the deep terrestrial subsurface.</title>
        <authorList>
            <person name="Probst A.J."/>
            <person name="Ladd B."/>
            <person name="Jarett J.K."/>
            <person name="Geller-Mcgrath D.E."/>
            <person name="Sieber C.M."/>
            <person name="Emerson J.B."/>
            <person name="Anantharaman K."/>
            <person name="Thomas B.C."/>
            <person name="Malmstrom R."/>
            <person name="Stieglmeier M."/>
            <person name="Klingl A."/>
            <person name="Woyke T."/>
            <person name="Ryan C.M."/>
            <person name="Banfield J.F."/>
        </authorList>
    </citation>
    <scope>NUCLEOTIDE SEQUENCE [LARGE SCALE GENOMIC DNA]</scope>
    <source>
        <strain evidence="3">CG10_big_fil_rev_8_21_14_0_10_36_16</strain>
    </source>
</reference>
<organism evidence="3 4">
    <name type="scientific">Candidatus Yanofskybacteria bacterium CG10_big_fil_rev_8_21_14_0_10_36_16</name>
    <dbReference type="NCBI Taxonomy" id="1975096"/>
    <lineage>
        <taxon>Bacteria</taxon>
        <taxon>Candidatus Yanofskyibacteriota</taxon>
    </lineage>
</organism>
<dbReference type="GO" id="GO:0016757">
    <property type="term" value="F:glycosyltransferase activity"/>
    <property type="evidence" value="ECO:0007669"/>
    <property type="project" value="InterPro"/>
</dbReference>